<keyword evidence="3" id="KW-1185">Reference proteome</keyword>
<dbReference type="SUPFAM" id="SSF53067">
    <property type="entry name" value="Actin-like ATPase domain"/>
    <property type="match status" value="1"/>
</dbReference>
<reference evidence="3" key="1">
    <citation type="journal article" date="2010" name="Stand. Genomic Sci.">
        <title>Complete genome sequence of 'Thermobaculum terrenum' type strain (YNP1).</title>
        <authorList>
            <person name="Kiss H."/>
            <person name="Cleland D."/>
            <person name="Lapidus A."/>
            <person name="Lucas S."/>
            <person name="Glavina Del Rio T."/>
            <person name="Nolan M."/>
            <person name="Tice H."/>
            <person name="Han C."/>
            <person name="Goodwin L."/>
            <person name="Pitluck S."/>
            <person name="Liolios K."/>
            <person name="Ivanova N."/>
            <person name="Mavromatis K."/>
            <person name="Ovchinnikova G."/>
            <person name="Pati A."/>
            <person name="Chen A."/>
            <person name="Palaniappan K."/>
            <person name="Land M."/>
            <person name="Hauser L."/>
            <person name="Chang Y."/>
            <person name="Jeffries C."/>
            <person name="Lu M."/>
            <person name="Brettin T."/>
            <person name="Detter J."/>
            <person name="Goker M."/>
            <person name="Tindall B."/>
            <person name="Beck B."/>
            <person name="McDermott T."/>
            <person name="Woyke T."/>
            <person name="Bristow J."/>
            <person name="Eisen J."/>
            <person name="Markowitz V."/>
            <person name="Hugenholtz P."/>
            <person name="Kyrpides N."/>
            <person name="Klenk H."/>
            <person name="Cheng J."/>
        </authorList>
    </citation>
    <scope>NUCLEOTIDE SEQUENCE [LARGE SCALE GENOMIC DNA]</scope>
    <source>
        <strain evidence="3">ATCC BAA-798 / YNP1</strain>
    </source>
</reference>
<dbReference type="Pfam" id="PF00480">
    <property type="entry name" value="ROK"/>
    <property type="match status" value="1"/>
</dbReference>
<dbReference type="RefSeq" id="WP_012876384.1">
    <property type="nucleotide sequence ID" value="NC_013526.1"/>
</dbReference>
<dbReference type="Gene3D" id="3.30.420.40">
    <property type="match status" value="2"/>
</dbReference>
<name>D1CHY2_THET1</name>
<dbReference type="EMBL" id="CP001826">
    <property type="protein sequence ID" value="ACZ43353.1"/>
    <property type="molecule type" value="Genomic_DNA"/>
</dbReference>
<dbReference type="AlphaFoldDB" id="D1CHY2"/>
<dbReference type="InterPro" id="IPR043129">
    <property type="entry name" value="ATPase_NBD"/>
</dbReference>
<dbReference type="KEGG" id="ttr:Tter_2459"/>
<dbReference type="HOGENOM" id="CLU_036604_0_1_0"/>
<comment type="similarity">
    <text evidence="1">Belongs to the ROK (NagC/XylR) family.</text>
</comment>
<protein>
    <submittedName>
        <fullName evidence="2">ROK family protein</fullName>
    </submittedName>
</protein>
<evidence type="ECO:0000313" key="2">
    <source>
        <dbReference type="EMBL" id="ACZ43353.1"/>
    </source>
</evidence>
<dbReference type="STRING" id="525904.Tter_2459"/>
<organism evidence="2 3">
    <name type="scientific">Thermobaculum terrenum (strain ATCC BAA-798 / CCMEE 7001 / YNP1)</name>
    <dbReference type="NCBI Taxonomy" id="525904"/>
    <lineage>
        <taxon>Bacteria</taxon>
        <taxon>Bacillati</taxon>
        <taxon>Chloroflexota</taxon>
        <taxon>Chloroflexia</taxon>
        <taxon>Candidatus Thermobaculales</taxon>
        <taxon>Candidatus Thermobaculaceae</taxon>
        <taxon>Thermobaculum</taxon>
    </lineage>
</organism>
<evidence type="ECO:0000313" key="3">
    <source>
        <dbReference type="Proteomes" id="UP000000323"/>
    </source>
</evidence>
<dbReference type="PANTHER" id="PTHR18964">
    <property type="entry name" value="ROK (REPRESSOR, ORF, KINASE) FAMILY"/>
    <property type="match status" value="1"/>
</dbReference>
<accession>D1CHY2</accession>
<dbReference type="eggNOG" id="COG1940">
    <property type="taxonomic scope" value="Bacteria"/>
</dbReference>
<proteinExistence type="inferred from homology"/>
<dbReference type="InterPro" id="IPR000600">
    <property type="entry name" value="ROK"/>
</dbReference>
<evidence type="ECO:0000256" key="1">
    <source>
        <dbReference type="ARBA" id="ARBA00006479"/>
    </source>
</evidence>
<dbReference type="PANTHER" id="PTHR18964:SF149">
    <property type="entry name" value="BIFUNCTIONAL UDP-N-ACETYLGLUCOSAMINE 2-EPIMERASE_N-ACETYLMANNOSAMINE KINASE"/>
    <property type="match status" value="1"/>
</dbReference>
<sequence length="313" mass="32354">MSQVYLAYDVGGTRIKSGLVSADGRVLRRLVVPTEGHLGVRHVLGKLVELGRQLAGGQDLGGIGVGFTGVIDPSTGTVLQLNGKIPDVEGVSVGGYLQEAFGVPTKVDNDARVYALGEWVYGAGRGYSDVVCVTIGTGVGTGVIAGGRLLRSSGLLAGILGGHFTVDVNGSLCSCGNIGCWEVYASATALVNAMADHLGRGCGSELVGGELSVERVLGAVERGDGLACWVFERWLRYLASGVVTLIHAYDPQVVVIGGGVMARGELVLPRVREHVRAHAWTYPKGRVEVRGAELGDDAALLGAAALVMGGYDG</sequence>
<dbReference type="Proteomes" id="UP000000323">
    <property type="component" value="Chromosome 2"/>
</dbReference>
<gene>
    <name evidence="2" type="ordered locus">Tter_2459</name>
</gene>
<dbReference type="OrthoDB" id="9796533at2"/>